<evidence type="ECO:0000313" key="12">
    <source>
        <dbReference type="EMBL" id="AFX74491.1"/>
    </source>
</evidence>
<dbReference type="InterPro" id="IPR014729">
    <property type="entry name" value="Rossmann-like_a/b/a_fold"/>
</dbReference>
<dbReference type="KEGG" id="mhs:MOS_579"/>
<dbReference type="HAMAP" id="MF_00193">
    <property type="entry name" value="NadE_ammonia_dep"/>
    <property type="match status" value="1"/>
</dbReference>
<dbReference type="InterPro" id="IPR022926">
    <property type="entry name" value="NH(3)-dep_NAD(+)_synth"/>
</dbReference>
<dbReference type="Proteomes" id="UP000009399">
    <property type="component" value="Chromosome"/>
</dbReference>
<dbReference type="AlphaFoldDB" id="A0AAI8AN94"/>
<dbReference type="GO" id="GO:0008795">
    <property type="term" value="F:NAD+ synthase activity"/>
    <property type="evidence" value="ECO:0007669"/>
    <property type="project" value="UniProtKB-UniRule"/>
</dbReference>
<feature type="binding site" description="in other chain" evidence="8">
    <location>
        <position position="143"/>
    </location>
    <ligand>
        <name>deamido-NAD(+)</name>
        <dbReference type="ChEBI" id="CHEBI:58437"/>
        <note>ligand shared between two neighboring subunits</note>
    </ligand>
</feature>
<dbReference type="GO" id="GO:0005737">
    <property type="term" value="C:cytoplasm"/>
    <property type="evidence" value="ECO:0007669"/>
    <property type="project" value="InterPro"/>
</dbReference>
<dbReference type="RefSeq" id="WP_015084241.1">
    <property type="nucleotide sequence ID" value="NC_019552.1"/>
</dbReference>
<comment type="similarity">
    <text evidence="1 8 9">Belongs to the NAD synthetase family.</text>
</comment>
<feature type="binding site" evidence="8">
    <location>
        <position position="150"/>
    </location>
    <ligand>
        <name>deamido-NAD(+)</name>
        <dbReference type="ChEBI" id="CHEBI:58437"/>
        <note>ligand shared between two neighboring subunits</note>
    </ligand>
</feature>
<dbReference type="NCBIfam" id="TIGR00552">
    <property type="entry name" value="nadE"/>
    <property type="match status" value="1"/>
</dbReference>
<evidence type="ECO:0000256" key="2">
    <source>
        <dbReference type="ARBA" id="ARBA00022598"/>
    </source>
</evidence>
<dbReference type="Pfam" id="PF02540">
    <property type="entry name" value="NAD_synthase"/>
    <property type="match status" value="1"/>
</dbReference>
<dbReference type="PANTHER" id="PTHR23090:SF9">
    <property type="entry name" value="GLUTAMINE-DEPENDENT NAD(+) SYNTHETASE"/>
    <property type="match status" value="1"/>
</dbReference>
<feature type="binding site" evidence="8">
    <location>
        <position position="135"/>
    </location>
    <ligand>
        <name>Mg(2+)</name>
        <dbReference type="ChEBI" id="CHEBI:18420"/>
    </ligand>
</feature>
<keyword evidence="2 8" id="KW-0436">Ligase</keyword>
<dbReference type="EMBL" id="CP003914">
    <property type="protein sequence ID" value="AFX74491.1"/>
    <property type="molecule type" value="Genomic_DNA"/>
</dbReference>
<feature type="binding site" description="in other chain" evidence="8">
    <location>
        <begin position="228"/>
        <end position="229"/>
    </location>
    <ligand>
        <name>deamido-NAD(+)</name>
        <dbReference type="ChEBI" id="CHEBI:58437"/>
        <note>ligand shared between two neighboring subunits</note>
    </ligand>
</feature>
<evidence type="ECO:0000256" key="7">
    <source>
        <dbReference type="ARBA" id="ARBA00023027"/>
    </source>
</evidence>
<feature type="binding site" evidence="8">
    <location>
        <position position="130"/>
    </location>
    <ligand>
        <name>ATP</name>
        <dbReference type="ChEBI" id="CHEBI:30616"/>
    </ligand>
</feature>
<feature type="binding site" description="in other chain" evidence="8">
    <location>
        <position position="110"/>
    </location>
    <ligand>
        <name>deamido-NAD(+)</name>
        <dbReference type="ChEBI" id="CHEBI:58437"/>
        <note>ligand shared between two neighboring subunits</note>
    </ligand>
</feature>
<feature type="binding site" evidence="8">
    <location>
        <begin position="30"/>
        <end position="37"/>
    </location>
    <ligand>
        <name>ATP</name>
        <dbReference type="ChEBI" id="CHEBI:30616"/>
    </ligand>
</feature>
<dbReference type="InterPro" id="IPR003694">
    <property type="entry name" value="NAD_synthase"/>
</dbReference>
<gene>
    <name evidence="8" type="primary">nadE</name>
    <name evidence="12" type="ORF">MOS_579</name>
</gene>
<dbReference type="GO" id="GO:0009435">
    <property type="term" value="P:NAD+ biosynthetic process"/>
    <property type="evidence" value="ECO:0007669"/>
    <property type="project" value="UniProtKB-UniRule"/>
</dbReference>
<organism evidence="12 13">
    <name type="scientific">Mesomycoplasma hyorhinis SK76</name>
    <dbReference type="NCBI Taxonomy" id="1118964"/>
    <lineage>
        <taxon>Bacteria</taxon>
        <taxon>Bacillati</taxon>
        <taxon>Mycoplasmatota</taxon>
        <taxon>Mycoplasmoidales</taxon>
        <taxon>Metamycoplasmataceae</taxon>
        <taxon>Mesomycoplasma</taxon>
    </lineage>
</organism>
<keyword evidence="7 8" id="KW-0520">NAD</keyword>
<dbReference type="GO" id="GO:0005524">
    <property type="term" value="F:ATP binding"/>
    <property type="evidence" value="ECO:0007669"/>
    <property type="project" value="UniProtKB-UniRule"/>
</dbReference>
<evidence type="ECO:0000256" key="10">
    <source>
        <dbReference type="RuleBase" id="RU003812"/>
    </source>
</evidence>
<evidence type="ECO:0000256" key="9">
    <source>
        <dbReference type="RuleBase" id="RU003811"/>
    </source>
</evidence>
<dbReference type="CDD" id="cd00553">
    <property type="entry name" value="NAD_synthase"/>
    <property type="match status" value="1"/>
</dbReference>
<sequence>MTSNQNYINYLVNWIKNQVKKANKSGVIVGISGGIDSALVAVLAKKAFPNDSLGLVMKIKDMSKDLQDISKLVKKFDIQTREINLSNIYENFVDTLKLEDKMSLANLQPRLRMSTLYAIAQEKNYLVLGTDNLVEMYIGYFTKYGDGGVDLLPIVNLSKTQVYNLAKELGINEEILNKAPSAGLWENQKDEDDMKFSYKDFDQFLQDKSKLKKSVVDRIEYLHEISQHKRNKIPRPSKKLKDF</sequence>
<dbReference type="GO" id="GO:0004359">
    <property type="term" value="F:glutaminase activity"/>
    <property type="evidence" value="ECO:0007669"/>
    <property type="project" value="InterPro"/>
</dbReference>
<evidence type="ECO:0000313" key="13">
    <source>
        <dbReference type="Proteomes" id="UP000009399"/>
    </source>
</evidence>
<keyword evidence="4 8" id="KW-0547">Nucleotide-binding</keyword>
<comment type="subunit">
    <text evidence="8">Homodimer.</text>
</comment>
<name>A0AAI8AN94_MESHY</name>
<dbReference type="GO" id="GO:0003952">
    <property type="term" value="F:NAD+ synthase (glutamine-hydrolyzing) activity"/>
    <property type="evidence" value="ECO:0007669"/>
    <property type="project" value="InterPro"/>
</dbReference>
<dbReference type="EC" id="6.3.1.5" evidence="8 10"/>
<keyword evidence="6 8" id="KW-0460">Magnesium</keyword>
<protein>
    <recommendedName>
        <fullName evidence="8 10">NH(3)-dependent NAD(+) synthetase</fullName>
        <ecNumber evidence="8 10">6.3.1.5</ecNumber>
    </recommendedName>
</protein>
<evidence type="ECO:0000259" key="11">
    <source>
        <dbReference type="Pfam" id="PF02540"/>
    </source>
</evidence>
<evidence type="ECO:0000256" key="5">
    <source>
        <dbReference type="ARBA" id="ARBA00022840"/>
    </source>
</evidence>
<feature type="binding site" evidence="8">
    <location>
        <position position="159"/>
    </location>
    <ligand>
        <name>ATP</name>
        <dbReference type="ChEBI" id="CHEBI:30616"/>
    </ligand>
</feature>
<accession>A0AAI8AN94</accession>
<evidence type="ECO:0000256" key="3">
    <source>
        <dbReference type="ARBA" id="ARBA00022723"/>
    </source>
</evidence>
<evidence type="ECO:0000256" key="1">
    <source>
        <dbReference type="ARBA" id="ARBA00005859"/>
    </source>
</evidence>
<keyword evidence="5 8" id="KW-0067">ATP-binding</keyword>
<evidence type="ECO:0000256" key="4">
    <source>
        <dbReference type="ARBA" id="ARBA00022741"/>
    </source>
</evidence>
<evidence type="ECO:0000256" key="8">
    <source>
        <dbReference type="HAMAP-Rule" id="MF_00193"/>
    </source>
</evidence>
<comment type="function">
    <text evidence="8">Catalyzes the ATP-dependent amidation of deamido-NAD to form NAD. Uses ammonia as a nitrogen source.</text>
</comment>
<dbReference type="Gene3D" id="3.40.50.620">
    <property type="entry name" value="HUPs"/>
    <property type="match status" value="1"/>
</dbReference>
<feature type="domain" description="NAD/GMP synthase" evidence="11">
    <location>
        <begin position="8"/>
        <end position="231"/>
    </location>
</feature>
<feature type="binding site" evidence="8">
    <location>
        <position position="181"/>
    </location>
    <ligand>
        <name>ATP</name>
        <dbReference type="ChEBI" id="CHEBI:30616"/>
    </ligand>
</feature>
<dbReference type="PANTHER" id="PTHR23090">
    <property type="entry name" value="NH 3 /GLUTAMINE-DEPENDENT NAD + SYNTHETASE"/>
    <property type="match status" value="1"/>
</dbReference>
<comment type="pathway">
    <text evidence="8">Cofactor biosynthesis; NAD(+) biosynthesis; NAD(+) from deamido-NAD(+) (ammonia route): step 1/1.</text>
</comment>
<evidence type="ECO:0000256" key="6">
    <source>
        <dbReference type="ARBA" id="ARBA00022842"/>
    </source>
</evidence>
<reference evidence="12 13" key="1">
    <citation type="journal article" date="2013" name="Genome Announc.">
        <title>Complete Genome Sequence of Mycoplasma hyorhinis Strain SK76.</title>
        <authorList>
            <person name="Goodison S."/>
            <person name="Urquidi V."/>
            <person name="Kumar D."/>
            <person name="Reyes L."/>
            <person name="Rosser C.J."/>
        </authorList>
    </citation>
    <scope>NUCLEOTIDE SEQUENCE [LARGE SCALE GENOMIC DNA]</scope>
    <source>
        <strain evidence="12 13">SK76</strain>
    </source>
</reference>
<dbReference type="InterPro" id="IPR022310">
    <property type="entry name" value="NAD/GMP_synthase"/>
</dbReference>
<proteinExistence type="inferred from homology"/>
<keyword evidence="3 8" id="KW-0479">Metal-binding</keyword>
<comment type="catalytic activity">
    <reaction evidence="8 10">
        <text>deamido-NAD(+) + NH4(+) + ATP = AMP + diphosphate + NAD(+) + H(+)</text>
        <dbReference type="Rhea" id="RHEA:21188"/>
        <dbReference type="ChEBI" id="CHEBI:15378"/>
        <dbReference type="ChEBI" id="CHEBI:28938"/>
        <dbReference type="ChEBI" id="CHEBI:30616"/>
        <dbReference type="ChEBI" id="CHEBI:33019"/>
        <dbReference type="ChEBI" id="CHEBI:57540"/>
        <dbReference type="ChEBI" id="CHEBI:58437"/>
        <dbReference type="ChEBI" id="CHEBI:456215"/>
        <dbReference type="EC" id="6.3.1.5"/>
    </reaction>
</comment>
<feature type="binding site" evidence="8">
    <location>
        <position position="36"/>
    </location>
    <ligand>
        <name>Mg(2+)</name>
        <dbReference type="ChEBI" id="CHEBI:18420"/>
    </ligand>
</feature>
<dbReference type="SUPFAM" id="SSF52402">
    <property type="entry name" value="Adenine nucleotide alpha hydrolases-like"/>
    <property type="match status" value="1"/>
</dbReference>
<dbReference type="GO" id="GO:0046872">
    <property type="term" value="F:metal ion binding"/>
    <property type="evidence" value="ECO:0007669"/>
    <property type="project" value="UniProtKB-KW"/>
</dbReference>